<dbReference type="SMART" id="SM00710">
    <property type="entry name" value="PbH1"/>
    <property type="match status" value="11"/>
</dbReference>
<feature type="compositionally biased region" description="Acidic residues" evidence="1">
    <location>
        <begin position="33"/>
        <end position="56"/>
    </location>
</feature>
<dbReference type="InterPro" id="IPR012334">
    <property type="entry name" value="Pectin_lyas_fold"/>
</dbReference>
<evidence type="ECO:0000313" key="4">
    <source>
        <dbReference type="EMBL" id="MCL6294994.1"/>
    </source>
</evidence>
<feature type="signal peptide" evidence="2">
    <location>
        <begin position="1"/>
        <end position="23"/>
    </location>
</feature>
<organism evidence="4 5">
    <name type="scientific">Jejuia spongiicola</name>
    <dbReference type="NCBI Taxonomy" id="2942207"/>
    <lineage>
        <taxon>Bacteria</taxon>
        <taxon>Pseudomonadati</taxon>
        <taxon>Bacteroidota</taxon>
        <taxon>Flavobacteriia</taxon>
        <taxon>Flavobacteriales</taxon>
        <taxon>Flavobacteriaceae</taxon>
        <taxon>Jejuia</taxon>
    </lineage>
</organism>
<dbReference type="Gene3D" id="2.160.20.10">
    <property type="entry name" value="Single-stranded right-handed beta-helix, Pectin lyase-like"/>
    <property type="match status" value="1"/>
</dbReference>
<dbReference type="Pfam" id="PF13229">
    <property type="entry name" value="Beta_helix"/>
    <property type="match status" value="1"/>
</dbReference>
<keyword evidence="5" id="KW-1185">Reference proteome</keyword>
<dbReference type="RefSeq" id="WP_249972762.1">
    <property type="nucleotide sequence ID" value="NZ_JAMFLZ010000003.1"/>
</dbReference>
<dbReference type="PROSITE" id="PS51257">
    <property type="entry name" value="PROKAR_LIPOPROTEIN"/>
    <property type="match status" value="1"/>
</dbReference>
<dbReference type="EMBL" id="JAMFLZ010000003">
    <property type="protein sequence ID" value="MCL6294994.1"/>
    <property type="molecule type" value="Genomic_DNA"/>
</dbReference>
<evidence type="ECO:0000256" key="1">
    <source>
        <dbReference type="SAM" id="MobiDB-lite"/>
    </source>
</evidence>
<evidence type="ECO:0000256" key="2">
    <source>
        <dbReference type="SAM" id="SignalP"/>
    </source>
</evidence>
<evidence type="ECO:0000313" key="5">
    <source>
        <dbReference type="Proteomes" id="UP001165381"/>
    </source>
</evidence>
<protein>
    <submittedName>
        <fullName evidence="4">Right-handed parallel beta-helix repeat-containing protein</fullName>
    </submittedName>
</protein>
<feature type="region of interest" description="Disordered" evidence="1">
    <location>
        <begin position="33"/>
        <end position="58"/>
    </location>
</feature>
<keyword evidence="2" id="KW-0732">Signal</keyword>
<proteinExistence type="predicted"/>
<feature type="chain" id="PRO_5047096517" evidence="2">
    <location>
        <begin position="24"/>
        <end position="661"/>
    </location>
</feature>
<evidence type="ECO:0000259" key="3">
    <source>
        <dbReference type="Pfam" id="PF13229"/>
    </source>
</evidence>
<dbReference type="InterPro" id="IPR039448">
    <property type="entry name" value="Beta_helix"/>
</dbReference>
<name>A0ABT0QFH7_9FLAO</name>
<dbReference type="SUPFAM" id="SSF51126">
    <property type="entry name" value="Pectin lyase-like"/>
    <property type="match status" value="2"/>
</dbReference>
<comment type="caution">
    <text evidence="4">The sequence shown here is derived from an EMBL/GenBank/DDBJ whole genome shotgun (WGS) entry which is preliminary data.</text>
</comment>
<gene>
    <name evidence="4" type="ORF">M3P09_08320</name>
</gene>
<dbReference type="InterPro" id="IPR006626">
    <property type="entry name" value="PbH1"/>
</dbReference>
<accession>A0ABT0QFH7</accession>
<sequence>MKTIMKTFLLTLLFMTVMTSCNKEELFVEPEVEVVEEETDDTEDTDETETPTEEVDTSAPCDFTLDDVQPNSTVIINCVLDLGGATVTLPENVTIVYEGGDIINGTINFSGGNVISGELLNSTLIMGGSSPQLKDPVFNFDPKRWGIVEGITTSDIAWENNKILESLMFRVKDFGVTTFKIDKLDAYFEGSRPTPPETNFYPHREAVNIPSDFNLIMTDNTHLRVQPATINTEKLDNGAILSIRDEDNVTVTGGNLHGDRKVRYFSPDDNGLEGSHLFYIQSGRNVTLDGIKFFDGSKGALSISSIGFTITPGYNPTRNLKVLNCEFTNTRRMSIALTDGRDILIEGCTFTDTAQPDANADGGEVGYAINIEAGRIRDANGVLVEREKATDIIIRGCKETGSRGGSISVHIGQNVTIEDNDLETQVAYTYTNGTKIINNRFEGSQSTSNYAIFATGDGDTVYNNEIGGNIIKNYTSGIILNSNDIDVHSNVISGGTIGIQLSKTINSRVYNNNIAASYAGISVSNTWINNVEIKGNEISAGNLNMSFSHSNNKPEHASYTFTVTENILKTSKKVSFSHVNGITFSKNEVAGIQIGNSTNLNINENIIKPSDFDGIRLFEGHTNISLLNNTIYEPTGADRFECINNSSTNPNEISDIGNTCN</sequence>
<dbReference type="Proteomes" id="UP001165381">
    <property type="component" value="Unassembled WGS sequence"/>
</dbReference>
<dbReference type="InterPro" id="IPR011050">
    <property type="entry name" value="Pectin_lyase_fold/virulence"/>
</dbReference>
<feature type="domain" description="Right handed beta helix" evidence="3">
    <location>
        <begin position="274"/>
        <end position="421"/>
    </location>
</feature>
<reference evidence="4" key="1">
    <citation type="submission" date="2022-05" db="EMBL/GenBank/DDBJ databases">
        <authorList>
            <person name="Park J.-S."/>
        </authorList>
    </citation>
    <scope>NUCLEOTIDE SEQUENCE</scope>
    <source>
        <strain evidence="4">2012CJ34-3</strain>
    </source>
</reference>